<dbReference type="Gene3D" id="2.60.120.10">
    <property type="entry name" value="Jelly Rolls"/>
    <property type="match status" value="1"/>
</dbReference>
<keyword evidence="1" id="KW-1071">Ligand-gated ion channel</keyword>
<dbReference type="OrthoDB" id="5420529at2"/>
<name>A0A1G6AJ87_9BACT</name>
<dbReference type="SMART" id="SM00100">
    <property type="entry name" value="cNMP"/>
    <property type="match status" value="1"/>
</dbReference>
<dbReference type="Pfam" id="PF00027">
    <property type="entry name" value="cNMP_binding"/>
    <property type="match status" value="1"/>
</dbReference>
<dbReference type="Proteomes" id="UP000198771">
    <property type="component" value="Unassembled WGS sequence"/>
</dbReference>
<dbReference type="PROSITE" id="PS50042">
    <property type="entry name" value="CNMP_BINDING_3"/>
    <property type="match status" value="1"/>
</dbReference>
<dbReference type="SUPFAM" id="SSF51206">
    <property type="entry name" value="cAMP-binding domain-like"/>
    <property type="match status" value="1"/>
</dbReference>
<dbReference type="InterPro" id="IPR050866">
    <property type="entry name" value="CNG_cation_channel"/>
</dbReference>
<dbReference type="PANTHER" id="PTHR45638:SF11">
    <property type="entry name" value="CYCLIC NUCLEOTIDE-GATED CATION CHANNEL SUBUNIT A"/>
    <property type="match status" value="1"/>
</dbReference>
<dbReference type="STRING" id="617002.SAMN05660653_00399"/>
<dbReference type="GO" id="GO:0016301">
    <property type="term" value="F:kinase activity"/>
    <property type="evidence" value="ECO:0007669"/>
    <property type="project" value="UniProtKB-KW"/>
</dbReference>
<keyword evidence="1" id="KW-0813">Transport</keyword>
<keyword evidence="3" id="KW-0418">Kinase</keyword>
<dbReference type="InterPro" id="IPR014710">
    <property type="entry name" value="RmlC-like_jellyroll"/>
</dbReference>
<sequence>MNSSTVVNSSETEFDQNLNALRNISFFSELGLQPLKALAYLCKRIRYRPDDYIFTQGDLDTQAYCLLSGAARVIRDEDERQVVLRVLETGAFIGALSLVAQTKRLFSLQAVEPTLCLVLPQKHFLNLVSKSPDLSANFFKALYRSLYRWEEELLSRTNRQDLQQAKDFLGVTLL</sequence>
<dbReference type="EMBL" id="FMXO01000002">
    <property type="protein sequence ID" value="SDB08435.1"/>
    <property type="molecule type" value="Genomic_DNA"/>
</dbReference>
<keyword evidence="1" id="KW-0407">Ion channel</keyword>
<dbReference type="CDD" id="cd00038">
    <property type="entry name" value="CAP_ED"/>
    <property type="match status" value="1"/>
</dbReference>
<keyword evidence="4" id="KW-1185">Reference proteome</keyword>
<dbReference type="PANTHER" id="PTHR45638">
    <property type="entry name" value="CYCLIC NUCLEOTIDE-GATED CATION CHANNEL SUBUNIT A"/>
    <property type="match status" value="1"/>
</dbReference>
<reference evidence="3 4" key="1">
    <citation type="submission" date="2016-10" db="EMBL/GenBank/DDBJ databases">
        <authorList>
            <person name="de Groot N.N."/>
        </authorList>
    </citation>
    <scope>NUCLEOTIDE SEQUENCE [LARGE SCALE GENOMIC DNA]</scope>
    <source>
        <strain evidence="3 4">ASO4-2</strain>
    </source>
</reference>
<feature type="domain" description="Cyclic nucleotide-binding" evidence="2">
    <location>
        <begin position="26"/>
        <end position="145"/>
    </location>
</feature>
<dbReference type="InterPro" id="IPR018490">
    <property type="entry name" value="cNMP-bd_dom_sf"/>
</dbReference>
<keyword evidence="1" id="KW-0406">Ion transport</keyword>
<evidence type="ECO:0000256" key="1">
    <source>
        <dbReference type="ARBA" id="ARBA00023286"/>
    </source>
</evidence>
<evidence type="ECO:0000259" key="2">
    <source>
        <dbReference type="PROSITE" id="PS50042"/>
    </source>
</evidence>
<keyword evidence="3" id="KW-0808">Transferase</keyword>
<dbReference type="GO" id="GO:0044877">
    <property type="term" value="F:protein-containing complex binding"/>
    <property type="evidence" value="ECO:0007669"/>
    <property type="project" value="TreeGrafter"/>
</dbReference>
<dbReference type="AlphaFoldDB" id="A0A1G6AJ87"/>
<protein>
    <submittedName>
        <fullName evidence="3">cAMP-binding domain of CRP or a regulatory subunit of cAMP-dependent protein kinases</fullName>
    </submittedName>
</protein>
<gene>
    <name evidence="3" type="ORF">SAMN05660653_00399</name>
</gene>
<proteinExistence type="predicted"/>
<evidence type="ECO:0000313" key="3">
    <source>
        <dbReference type="EMBL" id="SDB08435.1"/>
    </source>
</evidence>
<accession>A0A1G6AJ87</accession>
<dbReference type="InterPro" id="IPR000595">
    <property type="entry name" value="cNMP-bd_dom"/>
</dbReference>
<dbReference type="RefSeq" id="WP_092116702.1">
    <property type="nucleotide sequence ID" value="NZ_FMXO01000002.1"/>
</dbReference>
<organism evidence="3 4">
    <name type="scientific">Desulfonatronum thiosulfatophilum</name>
    <dbReference type="NCBI Taxonomy" id="617002"/>
    <lineage>
        <taxon>Bacteria</taxon>
        <taxon>Pseudomonadati</taxon>
        <taxon>Thermodesulfobacteriota</taxon>
        <taxon>Desulfovibrionia</taxon>
        <taxon>Desulfovibrionales</taxon>
        <taxon>Desulfonatronaceae</taxon>
        <taxon>Desulfonatronum</taxon>
    </lineage>
</organism>
<dbReference type="GO" id="GO:0005221">
    <property type="term" value="F:intracellularly cyclic nucleotide-activated monoatomic cation channel activity"/>
    <property type="evidence" value="ECO:0007669"/>
    <property type="project" value="InterPro"/>
</dbReference>
<evidence type="ECO:0000313" key="4">
    <source>
        <dbReference type="Proteomes" id="UP000198771"/>
    </source>
</evidence>